<keyword evidence="3" id="KW-1000">Mitochondrion outer membrane</keyword>
<feature type="region of interest" description="Disordered" evidence="8">
    <location>
        <begin position="278"/>
        <end position="297"/>
    </location>
</feature>
<feature type="compositionally biased region" description="Gly residues" evidence="8">
    <location>
        <begin position="389"/>
        <end position="398"/>
    </location>
</feature>
<sequence length="426" mass="46755">MSQASRTRRPLWEELVIQGVALGGLVLSLRLCLKYLDPYKEQRALARKRAAFLKEHLGRDLQLDEYEQLLAAQVINPRKIEVELGHVSGLDDLIQELEAKVVVPMLRPELYRTTLWKPARGVLLYGPPGTGKTMLAKSLAKHSGCYFLNITASSIMSKWLGDANRLVRAIFSLASKLQPCIIFIDEVDAMLGKRGMSYEHEASLQVKTEFMQLWDGMESAKDQRIVVMGATNRPWCVDEAVLRRFSIQHEVGLPNAAQRVAILHSYLTRHNSELGGKAVDPELLSTSSGSPSKSIETIGARTEGFSGSDLMELCSQAAQSMLSEHWSRHCREMASSSGSPSGTATRSELLDLMKMELRPVTLNDFLHVLSKMQPSTNKAQEYNLRTRGTTGGGSAAGGGDKDGNLILMELLAQLAKASAASNSSAS</sequence>
<evidence type="ECO:0000256" key="7">
    <source>
        <dbReference type="RuleBase" id="RU003651"/>
    </source>
</evidence>
<dbReference type="AlphaFoldDB" id="A0A7S3QL60"/>
<dbReference type="SMART" id="SM00382">
    <property type="entry name" value="AAA"/>
    <property type="match status" value="1"/>
</dbReference>
<organism evidence="10">
    <name type="scientific">Dunaliella tertiolecta</name>
    <name type="common">Green alga</name>
    <dbReference type="NCBI Taxonomy" id="3047"/>
    <lineage>
        <taxon>Eukaryota</taxon>
        <taxon>Viridiplantae</taxon>
        <taxon>Chlorophyta</taxon>
        <taxon>core chlorophytes</taxon>
        <taxon>Chlorophyceae</taxon>
        <taxon>CS clade</taxon>
        <taxon>Chlamydomonadales</taxon>
        <taxon>Dunaliellaceae</taxon>
        <taxon>Dunaliella</taxon>
    </lineage>
</organism>
<dbReference type="EMBL" id="HBIP01002071">
    <property type="protein sequence ID" value="CAE0485838.1"/>
    <property type="molecule type" value="Transcribed_RNA"/>
</dbReference>
<gene>
    <name evidence="10" type="ORF">DTER00134_LOCUS877</name>
</gene>
<dbReference type="InterPro" id="IPR003960">
    <property type="entry name" value="ATPase_AAA_CS"/>
</dbReference>
<dbReference type="Gene3D" id="3.40.50.300">
    <property type="entry name" value="P-loop containing nucleotide triphosphate hydrolases"/>
    <property type="match status" value="1"/>
</dbReference>
<comment type="subcellular location">
    <subcellularLocation>
        <location evidence="1">Mitochondrion outer membrane</location>
        <topology evidence="1">Single-pass membrane protein</topology>
    </subcellularLocation>
</comment>
<feature type="region of interest" description="Disordered" evidence="8">
    <location>
        <begin position="377"/>
        <end position="398"/>
    </location>
</feature>
<feature type="domain" description="AAA+ ATPase" evidence="9">
    <location>
        <begin position="118"/>
        <end position="253"/>
    </location>
</feature>
<dbReference type="PANTHER" id="PTHR45644">
    <property type="entry name" value="AAA ATPASE, PUTATIVE (AFU_ORTHOLOGUE AFUA_2G12920)-RELATED-RELATED"/>
    <property type="match status" value="1"/>
</dbReference>
<dbReference type="SUPFAM" id="SSF52540">
    <property type="entry name" value="P-loop containing nucleoside triphosphate hydrolases"/>
    <property type="match status" value="1"/>
</dbReference>
<dbReference type="FunFam" id="3.40.50.300:FF:001025">
    <property type="entry name" value="ATPase family, AAA domain-containing 2B"/>
    <property type="match status" value="1"/>
</dbReference>
<dbReference type="PANTHER" id="PTHR45644:SF56">
    <property type="entry name" value="AAA ATPASE, PUTATIVE (AFU_ORTHOLOGUE AFUA_2G12920)-RELATED"/>
    <property type="match status" value="1"/>
</dbReference>
<dbReference type="Gene3D" id="1.10.8.60">
    <property type="match status" value="1"/>
</dbReference>
<evidence type="ECO:0000256" key="4">
    <source>
        <dbReference type="ARBA" id="ARBA00022840"/>
    </source>
</evidence>
<evidence type="ECO:0000256" key="6">
    <source>
        <dbReference type="ARBA" id="ARBA00023128"/>
    </source>
</evidence>
<dbReference type="Pfam" id="PF00004">
    <property type="entry name" value="AAA"/>
    <property type="match status" value="1"/>
</dbReference>
<dbReference type="InterPro" id="IPR051701">
    <property type="entry name" value="Mito_OM_Translocase_MSP1"/>
</dbReference>
<keyword evidence="4 7" id="KW-0067">ATP-binding</keyword>
<dbReference type="GO" id="GO:0016887">
    <property type="term" value="F:ATP hydrolysis activity"/>
    <property type="evidence" value="ECO:0007669"/>
    <property type="project" value="InterPro"/>
</dbReference>
<name>A0A7S3QL60_DUNTE</name>
<dbReference type="GO" id="GO:0005524">
    <property type="term" value="F:ATP binding"/>
    <property type="evidence" value="ECO:0007669"/>
    <property type="project" value="UniProtKB-KW"/>
</dbReference>
<evidence type="ECO:0000256" key="2">
    <source>
        <dbReference type="ARBA" id="ARBA00022741"/>
    </source>
</evidence>
<reference evidence="10" key="1">
    <citation type="submission" date="2021-01" db="EMBL/GenBank/DDBJ databases">
        <authorList>
            <person name="Corre E."/>
            <person name="Pelletier E."/>
            <person name="Niang G."/>
            <person name="Scheremetjew M."/>
            <person name="Finn R."/>
            <person name="Kale V."/>
            <person name="Holt S."/>
            <person name="Cochrane G."/>
            <person name="Meng A."/>
            <person name="Brown T."/>
            <person name="Cohen L."/>
        </authorList>
    </citation>
    <scope>NUCLEOTIDE SEQUENCE</scope>
    <source>
        <strain evidence="10">CCMP1320</strain>
    </source>
</reference>
<keyword evidence="6" id="KW-0496">Mitochondrion</keyword>
<dbReference type="GO" id="GO:0005741">
    <property type="term" value="C:mitochondrial outer membrane"/>
    <property type="evidence" value="ECO:0007669"/>
    <property type="project" value="UniProtKB-SubCell"/>
</dbReference>
<evidence type="ECO:0000259" key="9">
    <source>
        <dbReference type="SMART" id="SM00382"/>
    </source>
</evidence>
<evidence type="ECO:0000256" key="1">
    <source>
        <dbReference type="ARBA" id="ARBA00004572"/>
    </source>
</evidence>
<dbReference type="PROSITE" id="PS00674">
    <property type="entry name" value="AAA"/>
    <property type="match status" value="1"/>
</dbReference>
<dbReference type="InterPro" id="IPR003959">
    <property type="entry name" value="ATPase_AAA_core"/>
</dbReference>
<dbReference type="Pfam" id="PF17862">
    <property type="entry name" value="AAA_lid_3"/>
    <property type="match status" value="1"/>
</dbReference>
<keyword evidence="5" id="KW-0175">Coiled coil</keyword>
<keyword evidence="2 7" id="KW-0547">Nucleotide-binding</keyword>
<evidence type="ECO:0000256" key="5">
    <source>
        <dbReference type="ARBA" id="ARBA00023054"/>
    </source>
</evidence>
<feature type="compositionally biased region" description="Low complexity" evidence="8">
    <location>
        <begin position="281"/>
        <end position="297"/>
    </location>
</feature>
<accession>A0A7S3QL60</accession>
<dbReference type="InterPro" id="IPR041569">
    <property type="entry name" value="AAA_lid_3"/>
</dbReference>
<dbReference type="InterPro" id="IPR027417">
    <property type="entry name" value="P-loop_NTPase"/>
</dbReference>
<proteinExistence type="inferred from homology"/>
<evidence type="ECO:0000256" key="3">
    <source>
        <dbReference type="ARBA" id="ARBA00022787"/>
    </source>
</evidence>
<protein>
    <recommendedName>
        <fullName evidence="9">AAA+ ATPase domain-containing protein</fullName>
    </recommendedName>
</protein>
<evidence type="ECO:0000256" key="8">
    <source>
        <dbReference type="SAM" id="MobiDB-lite"/>
    </source>
</evidence>
<evidence type="ECO:0000313" key="10">
    <source>
        <dbReference type="EMBL" id="CAE0485838.1"/>
    </source>
</evidence>
<dbReference type="InterPro" id="IPR003593">
    <property type="entry name" value="AAA+_ATPase"/>
</dbReference>
<comment type="similarity">
    <text evidence="7">Belongs to the AAA ATPase family.</text>
</comment>
<keyword evidence="3" id="KW-0472">Membrane</keyword>